<protein>
    <submittedName>
        <fullName evidence="3">Uncharacterized protein LOC116294805</fullName>
    </submittedName>
</protein>
<sequence>MAALISEFRGGLGQLFQKTRLLTTVHNRIAARNKIRSISSLSDKTPVTSSSPVPPPQKKEPFDNSTYKVNEYYSYNEDSFYDMECEIDATGKRQSQPDPSIPYRHTEPWKKEAKS</sequence>
<dbReference type="OrthoDB" id="6161911at2759"/>
<feature type="region of interest" description="Disordered" evidence="1">
    <location>
        <begin position="86"/>
        <end position="115"/>
    </location>
</feature>
<gene>
    <name evidence="3" type="primary">LOC116294805</name>
</gene>
<dbReference type="GO" id="GO:0005739">
    <property type="term" value="C:mitochondrion"/>
    <property type="evidence" value="ECO:0007669"/>
    <property type="project" value="InterPro"/>
</dbReference>
<evidence type="ECO:0000313" key="3">
    <source>
        <dbReference type="RefSeq" id="XP_031558326.1"/>
    </source>
</evidence>
<accession>A0A6P8HS82</accession>
<feature type="compositionally biased region" description="Basic and acidic residues" evidence="1">
    <location>
        <begin position="104"/>
        <end position="115"/>
    </location>
</feature>
<dbReference type="GeneID" id="116294805"/>
<keyword evidence="2" id="KW-1185">Reference proteome</keyword>
<dbReference type="InterPro" id="IPR026193">
    <property type="entry name" value="NDUFV3"/>
</dbReference>
<evidence type="ECO:0000313" key="2">
    <source>
        <dbReference type="Proteomes" id="UP000515163"/>
    </source>
</evidence>
<reference evidence="3" key="1">
    <citation type="submission" date="2025-08" db="UniProtKB">
        <authorList>
            <consortium name="RefSeq"/>
        </authorList>
    </citation>
    <scope>IDENTIFICATION</scope>
    <source>
        <tissue evidence="3">Tentacle</tissue>
    </source>
</reference>
<dbReference type="KEGG" id="aten:116294805"/>
<dbReference type="GO" id="GO:0045271">
    <property type="term" value="C:respiratory chain complex I"/>
    <property type="evidence" value="ECO:0007669"/>
    <property type="project" value="InterPro"/>
</dbReference>
<dbReference type="AlphaFoldDB" id="A0A6P8HS82"/>
<dbReference type="RefSeq" id="XP_031558326.1">
    <property type="nucleotide sequence ID" value="XM_031702466.1"/>
</dbReference>
<dbReference type="Pfam" id="PF15880">
    <property type="entry name" value="NDUFV3"/>
    <property type="match status" value="1"/>
</dbReference>
<proteinExistence type="predicted"/>
<dbReference type="Proteomes" id="UP000515163">
    <property type="component" value="Unplaced"/>
</dbReference>
<organism evidence="2 3">
    <name type="scientific">Actinia tenebrosa</name>
    <name type="common">Australian red waratah sea anemone</name>
    <dbReference type="NCBI Taxonomy" id="6105"/>
    <lineage>
        <taxon>Eukaryota</taxon>
        <taxon>Metazoa</taxon>
        <taxon>Cnidaria</taxon>
        <taxon>Anthozoa</taxon>
        <taxon>Hexacorallia</taxon>
        <taxon>Actiniaria</taxon>
        <taxon>Actiniidae</taxon>
        <taxon>Actinia</taxon>
    </lineage>
</organism>
<name>A0A6P8HS82_ACTTE</name>
<dbReference type="InParanoid" id="A0A6P8HS82"/>
<evidence type="ECO:0000256" key="1">
    <source>
        <dbReference type="SAM" id="MobiDB-lite"/>
    </source>
</evidence>
<feature type="region of interest" description="Disordered" evidence="1">
    <location>
        <begin position="33"/>
        <end position="65"/>
    </location>
</feature>